<dbReference type="AlphaFoldDB" id="A0A0F4LY30"/>
<dbReference type="OrthoDB" id="9801500at2"/>
<organism evidence="1 2">
    <name type="scientific">Bombilactobacillus mellifer</name>
    <dbReference type="NCBI Taxonomy" id="1218492"/>
    <lineage>
        <taxon>Bacteria</taxon>
        <taxon>Bacillati</taxon>
        <taxon>Bacillota</taxon>
        <taxon>Bacilli</taxon>
        <taxon>Lactobacillales</taxon>
        <taxon>Lactobacillaceae</taxon>
        <taxon>Bombilactobacillus</taxon>
    </lineage>
</organism>
<dbReference type="PATRIC" id="fig|1218492.5.peg.246"/>
<keyword evidence="2" id="KW-1185">Reference proteome</keyword>
<dbReference type="InterPro" id="IPR027396">
    <property type="entry name" value="DsrEFH-like"/>
</dbReference>
<dbReference type="InterPro" id="IPR019870">
    <property type="entry name" value="Se_metab_YedF"/>
</dbReference>
<comment type="caution">
    <text evidence="1">The sequence shown here is derived from an EMBL/GenBank/DDBJ whole genome shotgun (WGS) entry which is preliminary data.</text>
</comment>
<proteinExistence type="predicted"/>
<dbReference type="HOGENOM" id="CLU_097491_1_0_9"/>
<evidence type="ECO:0000313" key="1">
    <source>
        <dbReference type="EMBL" id="KJY63224.1"/>
    </source>
</evidence>
<dbReference type="Pfam" id="PF02635">
    <property type="entry name" value="DsrE"/>
    <property type="match status" value="1"/>
</dbReference>
<sequence>MAYDVLLKTTEMGTGDKALTENLMNAFIHTVAQREEKPQNVIMYGTGVKLAAKGSEVIEDLQTLVDAGVKVLSCGICVDYYELSKKIVVGGITTMDEVVDILANSQNIVTP</sequence>
<dbReference type="STRING" id="1218492.JG30_01330"/>
<dbReference type="Gene3D" id="3.40.1260.10">
    <property type="entry name" value="DsrEFH-like"/>
    <property type="match status" value="1"/>
</dbReference>
<evidence type="ECO:0000313" key="2">
    <source>
        <dbReference type="Proteomes" id="UP000033558"/>
    </source>
</evidence>
<accession>A0A0F4LY30</accession>
<dbReference type="InterPro" id="IPR003787">
    <property type="entry name" value="Sulphur_relay_DsrE/F-like"/>
</dbReference>
<dbReference type="Proteomes" id="UP000033558">
    <property type="component" value="Unassembled WGS sequence"/>
</dbReference>
<protein>
    <submittedName>
        <fullName evidence="1">SirA family protein</fullName>
    </submittedName>
</protein>
<reference evidence="1 2" key="1">
    <citation type="submission" date="2015-01" db="EMBL/GenBank/DDBJ databases">
        <title>Comparative genomics of the lactic acid bacteria isolated from the honey bee gut.</title>
        <authorList>
            <person name="Ellegaard K.M."/>
            <person name="Tamarit D."/>
            <person name="Javelind E."/>
            <person name="Olofsson T."/>
            <person name="Andersson S.G."/>
            <person name="Vasquez A."/>
        </authorList>
    </citation>
    <scope>NUCLEOTIDE SEQUENCE [LARGE SCALE GENOMIC DNA]</scope>
    <source>
        <strain evidence="1 2">Bin4</strain>
    </source>
</reference>
<dbReference type="EMBL" id="JXJQ01000002">
    <property type="protein sequence ID" value="KJY63224.1"/>
    <property type="molecule type" value="Genomic_DNA"/>
</dbReference>
<dbReference type="RefSeq" id="WP_046315297.1">
    <property type="nucleotide sequence ID" value="NZ_JBHSZT010000003.1"/>
</dbReference>
<gene>
    <name evidence="1" type="ORF">JG30_01330</name>
</gene>
<dbReference type="NCBIfam" id="TIGR03527">
    <property type="entry name" value="selenium_YedF"/>
    <property type="match status" value="1"/>
</dbReference>
<dbReference type="SUPFAM" id="SSF75169">
    <property type="entry name" value="DsrEFH-like"/>
    <property type="match status" value="1"/>
</dbReference>
<name>A0A0F4LY30_9LACO</name>